<organism evidence="3 4">
    <name type="scientific">Dyella soli</name>
    <dbReference type="NCBI Taxonomy" id="522319"/>
    <lineage>
        <taxon>Bacteria</taxon>
        <taxon>Pseudomonadati</taxon>
        <taxon>Pseudomonadota</taxon>
        <taxon>Gammaproteobacteria</taxon>
        <taxon>Lysobacterales</taxon>
        <taxon>Rhodanobacteraceae</taxon>
        <taxon>Dyella</taxon>
    </lineage>
</organism>
<feature type="chain" id="PRO_5020915255" evidence="2">
    <location>
        <begin position="21"/>
        <end position="107"/>
    </location>
</feature>
<dbReference type="PROSITE" id="PS51257">
    <property type="entry name" value="PROKAR_LIPOPROTEIN"/>
    <property type="match status" value="1"/>
</dbReference>
<comment type="caution">
    <text evidence="3">The sequence shown here is derived from an EMBL/GenBank/DDBJ whole genome shotgun (WGS) entry which is preliminary data.</text>
</comment>
<feature type="signal peptide" evidence="2">
    <location>
        <begin position="1"/>
        <end position="20"/>
    </location>
</feature>
<gene>
    <name evidence="3" type="ORF">EZM97_34765</name>
</gene>
<keyword evidence="4" id="KW-1185">Reference proteome</keyword>
<dbReference type="AlphaFoldDB" id="A0A4R0YIX7"/>
<evidence type="ECO:0000313" key="4">
    <source>
        <dbReference type="Proteomes" id="UP000291822"/>
    </source>
</evidence>
<reference evidence="3 4" key="1">
    <citation type="submission" date="2019-02" db="EMBL/GenBank/DDBJ databases">
        <title>Dyella amyloliquefaciens sp. nov., isolated from forest soil.</title>
        <authorList>
            <person name="Gao Z.-H."/>
            <person name="Qiu L.-H."/>
        </authorList>
    </citation>
    <scope>NUCLEOTIDE SEQUENCE [LARGE SCALE GENOMIC DNA]</scope>
    <source>
        <strain evidence="3 4">KACC 12747</strain>
    </source>
</reference>
<sequence length="107" mass="11099">MRKGSSYCVLLLAIASTASCGGPAPPDRPSNVSASARWAGGSDGGAWYDCSQHAANVVRCALYWDNGTPAGHGLYRSTHPIKPGDIDGFDGVSVYIGSERLVEEKGG</sequence>
<accession>A0A4R0YIX7</accession>
<evidence type="ECO:0000256" key="2">
    <source>
        <dbReference type="SAM" id="SignalP"/>
    </source>
</evidence>
<proteinExistence type="predicted"/>
<keyword evidence="2" id="KW-0732">Signal</keyword>
<dbReference type="Proteomes" id="UP000291822">
    <property type="component" value="Unassembled WGS sequence"/>
</dbReference>
<protein>
    <submittedName>
        <fullName evidence="3">Uncharacterized protein</fullName>
    </submittedName>
</protein>
<dbReference type="EMBL" id="SJTG01000007">
    <property type="protein sequence ID" value="TCI06095.1"/>
    <property type="molecule type" value="Genomic_DNA"/>
</dbReference>
<evidence type="ECO:0000313" key="3">
    <source>
        <dbReference type="EMBL" id="TCI06095.1"/>
    </source>
</evidence>
<feature type="region of interest" description="Disordered" evidence="1">
    <location>
        <begin position="20"/>
        <end position="40"/>
    </location>
</feature>
<name>A0A4R0YIX7_9GAMM</name>
<dbReference type="RefSeq" id="WP_131152522.1">
    <property type="nucleotide sequence ID" value="NZ_SJTG01000007.1"/>
</dbReference>
<evidence type="ECO:0000256" key="1">
    <source>
        <dbReference type="SAM" id="MobiDB-lite"/>
    </source>
</evidence>